<name>A0A7J6U3Q5_PEROL</name>
<feature type="compositionally biased region" description="Low complexity" evidence="1">
    <location>
        <begin position="277"/>
        <end position="288"/>
    </location>
</feature>
<feature type="compositionally biased region" description="Basic and acidic residues" evidence="1">
    <location>
        <begin position="289"/>
        <end position="308"/>
    </location>
</feature>
<accession>A0A7J6U3Q5</accession>
<evidence type="ECO:0000313" key="3">
    <source>
        <dbReference type="Proteomes" id="UP000553632"/>
    </source>
</evidence>
<protein>
    <recommendedName>
        <fullName evidence="4">BAR domain-containing protein</fullName>
    </recommendedName>
</protein>
<dbReference type="Proteomes" id="UP000553632">
    <property type="component" value="Unassembled WGS sequence"/>
</dbReference>
<reference evidence="2 3" key="1">
    <citation type="submission" date="2020-04" db="EMBL/GenBank/DDBJ databases">
        <title>Perkinsus olseni comparative genomics.</title>
        <authorList>
            <person name="Bogema D.R."/>
        </authorList>
    </citation>
    <scope>NUCLEOTIDE SEQUENCE [LARGE SCALE GENOMIC DNA]</scope>
    <source>
        <strain evidence="2 3">ATCC PRA-207</strain>
    </source>
</reference>
<keyword evidence="3" id="KW-1185">Reference proteome</keyword>
<dbReference type="EMBL" id="JABANO010006540">
    <property type="protein sequence ID" value="KAF4751632.1"/>
    <property type="molecule type" value="Genomic_DNA"/>
</dbReference>
<dbReference type="Gene3D" id="1.20.1270.60">
    <property type="entry name" value="Arfaptin homology (AH) domain/BAR domain"/>
    <property type="match status" value="1"/>
</dbReference>
<evidence type="ECO:0000256" key="1">
    <source>
        <dbReference type="SAM" id="MobiDB-lite"/>
    </source>
</evidence>
<dbReference type="AlphaFoldDB" id="A0A7J6U3Q5"/>
<gene>
    <name evidence="2" type="ORF">FOZ63_020980</name>
</gene>
<sequence>MPFSSKVFRNLKDSIVGVKEQDEDPLKATRLAVDAYSKDAKALCQTLQAFAKANDELDGVRGDVVKTAKAFLLPMDQQGGLQVASDPELTKVGNLFSSEVDSISHSKKDTRQLLDDAVSEASAMQRRLDDLTTAFNERDKAAELMSHYKIKMQALSEEHISKPKKDMDDRIKRNLVKQQNAVEAYKRVDTEVRTEANQVLENRQTDFANILQKMCTYIAKNSKSQATAIPAFEEQIPAMIQESKANLQKTRAAREEAAKAAEKSEKAPTTPASAKESSAVATPTASSAEGDHEPDKEPSTAETKDTTKPDPSPAASADQTDKQ</sequence>
<evidence type="ECO:0008006" key="4">
    <source>
        <dbReference type="Google" id="ProtNLM"/>
    </source>
</evidence>
<comment type="caution">
    <text evidence="2">The sequence shown here is derived from an EMBL/GenBank/DDBJ whole genome shotgun (WGS) entry which is preliminary data.</text>
</comment>
<dbReference type="InterPro" id="IPR027267">
    <property type="entry name" value="AH/BAR_dom_sf"/>
</dbReference>
<proteinExistence type="predicted"/>
<organism evidence="2 3">
    <name type="scientific">Perkinsus olseni</name>
    <name type="common">Perkinsus atlanticus</name>
    <dbReference type="NCBI Taxonomy" id="32597"/>
    <lineage>
        <taxon>Eukaryota</taxon>
        <taxon>Sar</taxon>
        <taxon>Alveolata</taxon>
        <taxon>Perkinsozoa</taxon>
        <taxon>Perkinsea</taxon>
        <taxon>Perkinsida</taxon>
        <taxon>Perkinsidae</taxon>
        <taxon>Perkinsus</taxon>
    </lineage>
</organism>
<evidence type="ECO:0000313" key="2">
    <source>
        <dbReference type="EMBL" id="KAF4751632.1"/>
    </source>
</evidence>
<feature type="region of interest" description="Disordered" evidence="1">
    <location>
        <begin position="245"/>
        <end position="323"/>
    </location>
</feature>
<feature type="compositionally biased region" description="Basic and acidic residues" evidence="1">
    <location>
        <begin position="252"/>
        <end position="266"/>
    </location>
</feature>